<feature type="compositionally biased region" description="Basic and acidic residues" evidence="1">
    <location>
        <begin position="34"/>
        <end position="48"/>
    </location>
</feature>
<dbReference type="AlphaFoldDB" id="A0A0T6LZ08"/>
<name>A0A0T6LZ08_WENVI</name>
<dbReference type="PANTHER" id="PTHR39465:SF1">
    <property type="entry name" value="DNA LIGASE D 3'-PHOSPHOESTERASE DOMAIN-CONTAINING PROTEIN"/>
    <property type="match status" value="1"/>
</dbReference>
<accession>A0A0T6LZ08</accession>
<feature type="compositionally biased region" description="Basic and acidic residues" evidence="1">
    <location>
        <begin position="201"/>
        <end position="212"/>
    </location>
</feature>
<dbReference type="STRING" id="76728.AQ490_00325"/>
<dbReference type="NCBIfam" id="TIGR02777">
    <property type="entry name" value="LigD_PE_dom"/>
    <property type="match status" value="1"/>
</dbReference>
<reference evidence="3 4" key="1">
    <citation type="submission" date="2015-10" db="EMBL/GenBank/DDBJ databases">
        <title>Draft genome sequence of pyrrolomycin-producing Streptomyces vitaminophilus.</title>
        <authorList>
            <person name="Graham D.E."/>
            <person name="Mahan K.M."/>
            <person name="Klingeman D.M."/>
            <person name="Hettich R.L."/>
            <person name="Parry R.J."/>
        </authorList>
    </citation>
    <scope>NUCLEOTIDE SEQUENCE [LARGE SCALE GENOMIC DNA]</scope>
    <source>
        <strain evidence="3 4">ATCC 31673</strain>
    </source>
</reference>
<protein>
    <submittedName>
        <fullName evidence="3">3'-phosphoesterase</fullName>
    </submittedName>
</protein>
<evidence type="ECO:0000313" key="3">
    <source>
        <dbReference type="EMBL" id="KRV51256.1"/>
    </source>
</evidence>
<evidence type="ECO:0000259" key="2">
    <source>
        <dbReference type="Pfam" id="PF13298"/>
    </source>
</evidence>
<dbReference type="OrthoDB" id="9802472at2"/>
<sequence length="241" mass="26077">MGSSARGGRPGSRGRGTGHAATDRDSLATYHRRRDVERSGEPGGERRAGTGGGGPDGDGRHFVVQLHDARTRHYDFRLQVGDVLRSWAVPKGPSDDPRDKRLAVPTEDHPLEYEGFEGVIGPGQYGAGTVMVWDIGTFRNVSERHGKTVPLDEALERGHASVWLEGQKLHGGYALTRFRGGGDGSDDEAWLLVKRDDRYAADRRHPPSDRVRSALTGRTLGQIADDGDGKPSAGGTGRHRS</sequence>
<dbReference type="InterPro" id="IPR014144">
    <property type="entry name" value="LigD_PE_domain"/>
</dbReference>
<feature type="compositionally biased region" description="Gly residues" evidence="1">
    <location>
        <begin position="8"/>
        <end position="17"/>
    </location>
</feature>
<dbReference type="EMBL" id="LLZU01000001">
    <property type="protein sequence ID" value="KRV51256.1"/>
    <property type="molecule type" value="Genomic_DNA"/>
</dbReference>
<feature type="region of interest" description="Disordered" evidence="1">
    <location>
        <begin position="201"/>
        <end position="241"/>
    </location>
</feature>
<keyword evidence="4" id="KW-1185">Reference proteome</keyword>
<dbReference type="PANTHER" id="PTHR39465">
    <property type="entry name" value="DNA LIGASE D, 3'-PHOSPHOESTERASE DOMAIN"/>
    <property type="match status" value="1"/>
</dbReference>
<evidence type="ECO:0000256" key="1">
    <source>
        <dbReference type="SAM" id="MobiDB-lite"/>
    </source>
</evidence>
<comment type="caution">
    <text evidence="3">The sequence shown here is derived from an EMBL/GenBank/DDBJ whole genome shotgun (WGS) entry which is preliminary data.</text>
</comment>
<gene>
    <name evidence="3" type="ORF">AQ490_00325</name>
</gene>
<feature type="compositionally biased region" description="Gly residues" evidence="1">
    <location>
        <begin position="232"/>
        <end position="241"/>
    </location>
</feature>
<dbReference type="Proteomes" id="UP000050867">
    <property type="component" value="Unassembled WGS sequence"/>
</dbReference>
<dbReference type="Pfam" id="PF13298">
    <property type="entry name" value="LigD_N"/>
    <property type="match status" value="1"/>
</dbReference>
<evidence type="ECO:0000313" key="4">
    <source>
        <dbReference type="Proteomes" id="UP000050867"/>
    </source>
</evidence>
<feature type="domain" description="DNA ligase D 3'-phosphoesterase" evidence="2">
    <location>
        <begin position="65"/>
        <end position="177"/>
    </location>
</feature>
<organism evidence="3 4">
    <name type="scientific">Wenjunlia vitaminophila</name>
    <name type="common">Streptomyces vitaminophilus</name>
    <dbReference type="NCBI Taxonomy" id="76728"/>
    <lineage>
        <taxon>Bacteria</taxon>
        <taxon>Bacillati</taxon>
        <taxon>Actinomycetota</taxon>
        <taxon>Actinomycetes</taxon>
        <taxon>Kitasatosporales</taxon>
        <taxon>Streptomycetaceae</taxon>
        <taxon>Wenjunlia</taxon>
    </lineage>
</organism>
<dbReference type="RefSeq" id="WP_018383288.1">
    <property type="nucleotide sequence ID" value="NZ_LLZU01000001.1"/>
</dbReference>
<feature type="region of interest" description="Disordered" evidence="1">
    <location>
        <begin position="1"/>
        <end position="61"/>
    </location>
</feature>
<dbReference type="eggNOG" id="COG1793">
    <property type="taxonomic scope" value="Bacteria"/>
</dbReference>
<proteinExistence type="predicted"/>